<sequence>MADATASPRTYPARTWAEVDLGRLRENTRALARVAAPARLMAVVKADGYGHGAVPAARAALEGGASALAVARPDEAIPLRDAGIEAPVLVFAPASPEEVDLYGRLHLTATVVGRDQAAALARAAREQGVRLAAHVKVDTGMGRLGFLPDEALAFWEELRGLEGLELEGLYTHFATADEPEAAYARLQWQRFRGLVDHLEARGVRPPLVHAANSAALLRMPEARLDLVRAGIALYGVRPPNTPPRTHLAPALTWKCRVSTVRTLPPGWGVSYGKEFVAWRPSRVATLAVGYADGYRRSSAHRAQVLLQGRRVPLIGRVTMDQVMVDVTELDGDPGSEAVLLGGTGPHAIEPEEVAAWMETIPYEVFTGLSARVERRYV</sequence>
<evidence type="ECO:0000256" key="5">
    <source>
        <dbReference type="PIRSR" id="PIRSR600821-50"/>
    </source>
</evidence>
<dbReference type="Proteomes" id="UP000065807">
    <property type="component" value="Chromosome"/>
</dbReference>
<dbReference type="GO" id="GO:0030170">
    <property type="term" value="F:pyridoxal phosphate binding"/>
    <property type="evidence" value="ECO:0007669"/>
    <property type="project" value="UniProtKB-UniRule"/>
</dbReference>
<dbReference type="SMART" id="SM01005">
    <property type="entry name" value="Ala_racemase_C"/>
    <property type="match status" value="1"/>
</dbReference>
<keyword evidence="2 4" id="KW-0663">Pyridoxal phosphate</keyword>
<keyword evidence="9" id="KW-1185">Reference proteome</keyword>
<keyword evidence="3 4" id="KW-0413">Isomerase</keyword>
<dbReference type="Pfam" id="PF00842">
    <property type="entry name" value="Ala_racemase_C"/>
    <property type="match status" value="1"/>
</dbReference>
<comment type="similarity">
    <text evidence="4">Belongs to the alanine racemase family.</text>
</comment>
<protein>
    <recommendedName>
        <fullName evidence="4">Alanine racemase</fullName>
        <ecNumber evidence="4">5.1.1.1</ecNumber>
    </recommendedName>
</protein>
<feature type="active site" description="Proton acceptor; specific for L-alanine" evidence="4">
    <location>
        <position position="271"/>
    </location>
</feature>
<dbReference type="GO" id="GO:0008784">
    <property type="term" value="F:alanine racemase activity"/>
    <property type="evidence" value="ECO:0007669"/>
    <property type="project" value="UniProtKB-UniRule"/>
</dbReference>
<accession>A0A0K2SJ21</accession>
<reference evidence="9" key="2">
    <citation type="journal article" date="2016" name="Int. J. Syst. Evol. Microbiol.">
        <title>Complete genome sequence and cell structure of Limnochorda pilosa, a Gram-negative spore-former within the phylum Firmicutes.</title>
        <authorList>
            <person name="Watanabe M."/>
            <person name="Kojima H."/>
            <person name="Fukui M."/>
        </authorList>
    </citation>
    <scope>NUCLEOTIDE SEQUENCE [LARGE SCALE GENOMIC DNA]</scope>
    <source>
        <strain evidence="9">HC45</strain>
    </source>
</reference>
<dbReference type="Gene3D" id="3.20.20.10">
    <property type="entry name" value="Alanine racemase"/>
    <property type="match status" value="1"/>
</dbReference>
<comment type="pathway">
    <text evidence="4">Amino-acid biosynthesis; D-alanine biosynthesis; D-alanine from L-alanine: step 1/1.</text>
</comment>
<reference evidence="9" key="1">
    <citation type="submission" date="2015-07" db="EMBL/GenBank/DDBJ databases">
        <title>Complete genome sequence and phylogenetic analysis of Limnochorda pilosa.</title>
        <authorList>
            <person name="Watanabe M."/>
            <person name="Kojima H."/>
            <person name="Fukui M."/>
        </authorList>
    </citation>
    <scope>NUCLEOTIDE SEQUENCE [LARGE SCALE GENOMIC DNA]</scope>
    <source>
        <strain evidence="9">HC45</strain>
    </source>
</reference>
<evidence type="ECO:0000256" key="1">
    <source>
        <dbReference type="ARBA" id="ARBA00001933"/>
    </source>
</evidence>
<feature type="active site" description="Proton acceptor; specific for D-alanine" evidence="4">
    <location>
        <position position="45"/>
    </location>
</feature>
<evidence type="ECO:0000256" key="3">
    <source>
        <dbReference type="ARBA" id="ARBA00023235"/>
    </source>
</evidence>
<dbReference type="SUPFAM" id="SSF51419">
    <property type="entry name" value="PLP-binding barrel"/>
    <property type="match status" value="1"/>
</dbReference>
<evidence type="ECO:0000256" key="2">
    <source>
        <dbReference type="ARBA" id="ARBA00022898"/>
    </source>
</evidence>
<name>A0A0K2SJ21_LIMPI</name>
<dbReference type="KEGG" id="lpil:LIP_1264"/>
<organism evidence="8 9">
    <name type="scientific">Limnochorda pilosa</name>
    <dbReference type="NCBI Taxonomy" id="1555112"/>
    <lineage>
        <taxon>Bacteria</taxon>
        <taxon>Bacillati</taxon>
        <taxon>Bacillota</taxon>
        <taxon>Limnochordia</taxon>
        <taxon>Limnochordales</taxon>
        <taxon>Limnochordaceae</taxon>
        <taxon>Limnochorda</taxon>
    </lineage>
</organism>
<dbReference type="PATRIC" id="fig|1555112.3.peg.1311"/>
<dbReference type="PRINTS" id="PR00992">
    <property type="entry name" value="ALARACEMASE"/>
</dbReference>
<comment type="cofactor">
    <cofactor evidence="1 4 5">
        <name>pyridoxal 5'-phosphate</name>
        <dbReference type="ChEBI" id="CHEBI:597326"/>
    </cofactor>
</comment>
<proteinExistence type="inferred from homology"/>
<dbReference type="EMBL" id="AP014924">
    <property type="protein sequence ID" value="BAS27121.1"/>
    <property type="molecule type" value="Genomic_DNA"/>
</dbReference>
<evidence type="ECO:0000313" key="9">
    <source>
        <dbReference type="Proteomes" id="UP000065807"/>
    </source>
</evidence>
<dbReference type="CDD" id="cd00430">
    <property type="entry name" value="PLPDE_III_AR"/>
    <property type="match status" value="1"/>
</dbReference>
<dbReference type="Gene3D" id="2.40.37.10">
    <property type="entry name" value="Lyase, Ornithine Decarboxylase, Chain A, domain 1"/>
    <property type="match status" value="1"/>
</dbReference>
<evidence type="ECO:0000259" key="7">
    <source>
        <dbReference type="SMART" id="SM01005"/>
    </source>
</evidence>
<feature type="binding site" evidence="4 6">
    <location>
        <position position="319"/>
    </location>
    <ligand>
        <name>substrate</name>
    </ligand>
</feature>
<dbReference type="SUPFAM" id="SSF50621">
    <property type="entry name" value="Alanine racemase C-terminal domain-like"/>
    <property type="match status" value="1"/>
</dbReference>
<dbReference type="InterPro" id="IPR001608">
    <property type="entry name" value="Ala_racemase_N"/>
</dbReference>
<dbReference type="HAMAP" id="MF_01201">
    <property type="entry name" value="Ala_racemase"/>
    <property type="match status" value="1"/>
</dbReference>
<dbReference type="GO" id="GO:0005829">
    <property type="term" value="C:cytosol"/>
    <property type="evidence" value="ECO:0007669"/>
    <property type="project" value="TreeGrafter"/>
</dbReference>
<gene>
    <name evidence="8" type="ORF">LIP_1264</name>
</gene>
<evidence type="ECO:0000313" key="8">
    <source>
        <dbReference type="EMBL" id="BAS27121.1"/>
    </source>
</evidence>
<evidence type="ECO:0000256" key="4">
    <source>
        <dbReference type="HAMAP-Rule" id="MF_01201"/>
    </source>
</evidence>
<dbReference type="AlphaFoldDB" id="A0A0K2SJ21"/>
<dbReference type="InterPro" id="IPR029066">
    <property type="entry name" value="PLP-binding_barrel"/>
</dbReference>
<feature type="binding site" evidence="4 6">
    <location>
        <position position="143"/>
    </location>
    <ligand>
        <name>substrate</name>
    </ligand>
</feature>
<dbReference type="InterPro" id="IPR009006">
    <property type="entry name" value="Ala_racemase/Decarboxylase_C"/>
</dbReference>
<feature type="modified residue" description="N6-(pyridoxal phosphate)lysine" evidence="4 5">
    <location>
        <position position="45"/>
    </location>
</feature>
<comment type="catalytic activity">
    <reaction evidence="4">
        <text>L-alanine = D-alanine</text>
        <dbReference type="Rhea" id="RHEA:20249"/>
        <dbReference type="ChEBI" id="CHEBI:57416"/>
        <dbReference type="ChEBI" id="CHEBI:57972"/>
        <dbReference type="EC" id="5.1.1.1"/>
    </reaction>
</comment>
<dbReference type="OrthoDB" id="9813814at2"/>
<dbReference type="EC" id="5.1.1.1" evidence="4"/>
<dbReference type="PANTHER" id="PTHR30511:SF0">
    <property type="entry name" value="ALANINE RACEMASE, CATABOLIC-RELATED"/>
    <property type="match status" value="1"/>
</dbReference>
<dbReference type="InterPro" id="IPR000821">
    <property type="entry name" value="Ala_racemase"/>
</dbReference>
<evidence type="ECO:0000256" key="6">
    <source>
        <dbReference type="PIRSR" id="PIRSR600821-52"/>
    </source>
</evidence>
<comment type="function">
    <text evidence="4">Catalyzes the interconversion of L-alanine and D-alanine. May also act on other amino acids.</text>
</comment>
<dbReference type="InterPro" id="IPR011079">
    <property type="entry name" value="Ala_racemase_C"/>
</dbReference>
<dbReference type="NCBIfam" id="TIGR00492">
    <property type="entry name" value="alr"/>
    <property type="match status" value="1"/>
</dbReference>
<dbReference type="InterPro" id="IPR020622">
    <property type="entry name" value="Ala_racemase_pyridoxalP-BS"/>
</dbReference>
<dbReference type="RefSeq" id="WP_068135550.1">
    <property type="nucleotide sequence ID" value="NZ_AP014924.1"/>
</dbReference>
<dbReference type="Pfam" id="PF01168">
    <property type="entry name" value="Ala_racemase_N"/>
    <property type="match status" value="1"/>
</dbReference>
<dbReference type="PROSITE" id="PS00395">
    <property type="entry name" value="ALANINE_RACEMASE"/>
    <property type="match status" value="1"/>
</dbReference>
<dbReference type="UniPathway" id="UPA00042">
    <property type="reaction ID" value="UER00497"/>
</dbReference>
<dbReference type="PANTHER" id="PTHR30511">
    <property type="entry name" value="ALANINE RACEMASE"/>
    <property type="match status" value="1"/>
</dbReference>
<dbReference type="FunFam" id="3.20.20.10:FF:000002">
    <property type="entry name" value="Alanine racemase"/>
    <property type="match status" value="1"/>
</dbReference>
<dbReference type="GO" id="GO:0030632">
    <property type="term" value="P:D-alanine biosynthetic process"/>
    <property type="evidence" value="ECO:0007669"/>
    <property type="project" value="UniProtKB-UniRule"/>
</dbReference>
<feature type="domain" description="Alanine racemase C-terminal" evidence="7">
    <location>
        <begin position="250"/>
        <end position="377"/>
    </location>
</feature>
<dbReference type="STRING" id="1555112.LIP_1264"/>